<organism evidence="6 7">
    <name type="scientific">Algoriphagus faecimaris</name>
    <dbReference type="NCBI Taxonomy" id="686796"/>
    <lineage>
        <taxon>Bacteria</taxon>
        <taxon>Pseudomonadati</taxon>
        <taxon>Bacteroidota</taxon>
        <taxon>Cytophagia</taxon>
        <taxon>Cytophagales</taxon>
        <taxon>Cyclobacteriaceae</taxon>
        <taxon>Algoriphagus</taxon>
    </lineage>
</organism>
<comment type="similarity">
    <text evidence="1">Belongs to the type-I restriction system S methylase family.</text>
</comment>
<keyword evidence="2" id="KW-0680">Restriction system</keyword>
<feature type="domain" description="Type I restriction modification DNA specificity" evidence="5">
    <location>
        <begin position="298"/>
        <end position="409"/>
    </location>
</feature>
<dbReference type="InterPro" id="IPR052021">
    <property type="entry name" value="Type-I_RS_S_subunit"/>
</dbReference>
<dbReference type="InterPro" id="IPR044946">
    <property type="entry name" value="Restrct_endonuc_typeI_TRD_sf"/>
</dbReference>
<dbReference type="PANTHER" id="PTHR30408">
    <property type="entry name" value="TYPE-1 RESTRICTION ENZYME ECOKI SPECIFICITY PROTEIN"/>
    <property type="match status" value="1"/>
</dbReference>
<accession>A0A1G6S9N2</accession>
<sequence length="432" mass="49154">MRKQGYKETEVGLIPEDWDINYLGKLVLHTKGFAFKSTDYTDDGIRIIRVSDTLFDRIINKTPVYISNKKKHEFEKWRLYKNDLILSTVGSKPPMYDSMVGNVVRVTEEHVGSLLNQNAVLFRAKEDSTQIFLYYALKRENYISHIEKIYRGNANQASITLVDLFEYSIPIPPTLTEQKAIATALSDVDELISSLEQLITKKKAIKQGAMQQLLTPPHKGGKRLDGFSGEWRKISIGNLTRNIIDYRGVTPRKLGMDWGDGEIVALSAGNVKKGFIDYSSECYFGSESLYKRWMRNGDVEKDDIVFTLEAPLGNIALIPDNRKYILSQRTILLQLEKDKYESSFIFQVLISNTFQNYISKSATGSTAQGIKRTTFEKLIISVPENIEEQKAIAQILSDMDAEIEQLETKKAKCQSIKQGMMQELLTGKTRLV</sequence>
<dbReference type="Gene3D" id="1.10.287.1120">
    <property type="entry name" value="Bipartite methylase S protein"/>
    <property type="match status" value="1"/>
</dbReference>
<keyword evidence="3" id="KW-0238">DNA-binding</keyword>
<dbReference type="CDD" id="cd17512">
    <property type="entry name" value="RMtype1_S_BceB55ORF5615P-TRD2-CR2_like"/>
    <property type="match status" value="1"/>
</dbReference>
<protein>
    <submittedName>
        <fullName evidence="6">Type I restriction enzyme, S subunit</fullName>
    </submittedName>
</protein>
<dbReference type="Gene3D" id="3.90.220.20">
    <property type="entry name" value="DNA methylase specificity domains"/>
    <property type="match status" value="2"/>
</dbReference>
<evidence type="ECO:0000313" key="6">
    <source>
        <dbReference type="EMBL" id="SDD13549.1"/>
    </source>
</evidence>
<evidence type="ECO:0000313" key="7">
    <source>
        <dbReference type="Proteomes" id="UP000199060"/>
    </source>
</evidence>
<feature type="domain" description="Type I restriction modification DNA specificity" evidence="5">
    <location>
        <begin position="15"/>
        <end position="200"/>
    </location>
</feature>
<dbReference type="GO" id="GO:0003677">
    <property type="term" value="F:DNA binding"/>
    <property type="evidence" value="ECO:0007669"/>
    <property type="project" value="UniProtKB-KW"/>
</dbReference>
<proteinExistence type="inferred from homology"/>
<name>A0A1G6S9N2_9BACT</name>
<dbReference type="SUPFAM" id="SSF116734">
    <property type="entry name" value="DNA methylase specificity domain"/>
    <property type="match status" value="2"/>
</dbReference>
<dbReference type="GO" id="GO:0009307">
    <property type="term" value="P:DNA restriction-modification system"/>
    <property type="evidence" value="ECO:0007669"/>
    <property type="project" value="UniProtKB-KW"/>
</dbReference>
<gene>
    <name evidence="6" type="ORF">SAMN04488104_101616</name>
</gene>
<evidence type="ECO:0000256" key="4">
    <source>
        <dbReference type="SAM" id="Coils"/>
    </source>
</evidence>
<dbReference type="PANTHER" id="PTHR30408:SF12">
    <property type="entry name" value="TYPE I RESTRICTION ENZYME MJAVIII SPECIFICITY SUBUNIT"/>
    <property type="match status" value="1"/>
</dbReference>
<dbReference type="InterPro" id="IPR000055">
    <property type="entry name" value="Restrct_endonuc_typeI_TRD"/>
</dbReference>
<evidence type="ECO:0000259" key="5">
    <source>
        <dbReference type="Pfam" id="PF01420"/>
    </source>
</evidence>
<dbReference type="AlphaFoldDB" id="A0A1G6S9N2"/>
<feature type="coiled-coil region" evidence="4">
    <location>
        <begin position="396"/>
        <end position="423"/>
    </location>
</feature>
<evidence type="ECO:0000256" key="3">
    <source>
        <dbReference type="ARBA" id="ARBA00023125"/>
    </source>
</evidence>
<evidence type="ECO:0000256" key="2">
    <source>
        <dbReference type="ARBA" id="ARBA00022747"/>
    </source>
</evidence>
<dbReference type="Proteomes" id="UP000199060">
    <property type="component" value="Unassembled WGS sequence"/>
</dbReference>
<reference evidence="7" key="1">
    <citation type="submission" date="2016-10" db="EMBL/GenBank/DDBJ databases">
        <authorList>
            <person name="Varghese N."/>
            <person name="Submissions S."/>
        </authorList>
    </citation>
    <scope>NUCLEOTIDE SEQUENCE [LARGE SCALE GENOMIC DNA]</scope>
    <source>
        <strain evidence="7">DSM 23095</strain>
    </source>
</reference>
<keyword evidence="7" id="KW-1185">Reference proteome</keyword>
<keyword evidence="4" id="KW-0175">Coiled coil</keyword>
<dbReference type="Pfam" id="PF01420">
    <property type="entry name" value="Methylase_S"/>
    <property type="match status" value="2"/>
</dbReference>
<dbReference type="EMBL" id="FNAC01000016">
    <property type="protein sequence ID" value="SDD13549.1"/>
    <property type="molecule type" value="Genomic_DNA"/>
</dbReference>
<dbReference type="STRING" id="686796.SAMN04488104_101616"/>
<evidence type="ECO:0000256" key="1">
    <source>
        <dbReference type="ARBA" id="ARBA00010923"/>
    </source>
</evidence>